<keyword evidence="5" id="KW-0812">Transmembrane</keyword>
<dbReference type="Gene3D" id="3.10.490.10">
    <property type="entry name" value="Gamma-glutamyl cyclotransferase-like"/>
    <property type="match status" value="1"/>
</dbReference>
<evidence type="ECO:0000256" key="5">
    <source>
        <dbReference type="SAM" id="Phobius"/>
    </source>
</evidence>
<sequence length="258" mass="29446">MEELEIQLPNPNNRWYLAYNSNMPSGTFFKKGIVPLASHVVRVPNVELIFNVPFLPFCEPTLANLRFISEEEEKEKGRSSDVIGVAYLLTLEDYQKIVALESRGTLYQETIVECYPLSRRLASQVIRDDTSISPSPTGSSSSRSDYMDIQILASTLISPYQHSSSVGLLPSKRYVDLMKYGANGKMITVLFMHPFLFYLLEHRFPSKYRRALENIQYYEIKGFPQSIAAVVFLLIWIIPLSISLALRRVSEPLCFTQS</sequence>
<feature type="transmembrane region" description="Helical" evidence="5">
    <location>
        <begin position="227"/>
        <end position="246"/>
    </location>
</feature>
<evidence type="ECO:0000313" key="6">
    <source>
        <dbReference type="EMBL" id="GJJ14419.1"/>
    </source>
</evidence>
<accession>A0AAV5AMR6</accession>
<feature type="binding site" evidence="4">
    <location>
        <begin position="16"/>
        <end position="21"/>
    </location>
    <ligand>
        <name>substrate</name>
    </ligand>
</feature>
<keyword evidence="2" id="KW-0456">Lyase</keyword>
<evidence type="ECO:0000313" key="7">
    <source>
        <dbReference type="Proteomes" id="UP001050691"/>
    </source>
</evidence>
<dbReference type="GO" id="GO:0003839">
    <property type="term" value="F:gamma-glutamylcyclotransferase activity"/>
    <property type="evidence" value="ECO:0007669"/>
    <property type="project" value="UniProtKB-EC"/>
</dbReference>
<comment type="caution">
    <text evidence="6">The sequence shown here is derived from an EMBL/GenBank/DDBJ whole genome shotgun (WGS) entry which is preliminary data.</text>
</comment>
<feature type="active site" description="Proton acceptor" evidence="3">
    <location>
        <position position="101"/>
    </location>
</feature>
<protein>
    <recommendedName>
        <fullName evidence="1">gamma-glutamylcyclotransferase</fullName>
        <ecNumber evidence="1">4.3.2.9</ecNumber>
    </recommendedName>
</protein>
<keyword evidence="5" id="KW-0472">Membrane</keyword>
<dbReference type="EMBL" id="BPWL01000009">
    <property type="protein sequence ID" value="GJJ14419.1"/>
    <property type="molecule type" value="Genomic_DNA"/>
</dbReference>
<evidence type="ECO:0000256" key="3">
    <source>
        <dbReference type="PIRSR" id="PIRSR617939-1"/>
    </source>
</evidence>
<proteinExistence type="predicted"/>
<name>A0AAV5AMR6_9AGAM</name>
<evidence type="ECO:0000256" key="2">
    <source>
        <dbReference type="ARBA" id="ARBA00023239"/>
    </source>
</evidence>
<keyword evidence="7" id="KW-1185">Reference proteome</keyword>
<dbReference type="PANTHER" id="PTHR12935">
    <property type="entry name" value="GAMMA-GLUTAMYLCYCLOTRANSFERASE"/>
    <property type="match status" value="1"/>
</dbReference>
<dbReference type="InterPro" id="IPR017939">
    <property type="entry name" value="G-Glutamylcylcotransferase"/>
</dbReference>
<dbReference type="PANTHER" id="PTHR12935:SF0">
    <property type="entry name" value="GAMMA-GLUTAMYLCYCLOTRANSFERASE"/>
    <property type="match status" value="1"/>
</dbReference>
<dbReference type="Proteomes" id="UP001050691">
    <property type="component" value="Unassembled WGS sequence"/>
</dbReference>
<keyword evidence="5" id="KW-1133">Transmembrane helix</keyword>
<organism evidence="6 7">
    <name type="scientific">Clathrus columnatus</name>
    <dbReference type="NCBI Taxonomy" id="1419009"/>
    <lineage>
        <taxon>Eukaryota</taxon>
        <taxon>Fungi</taxon>
        <taxon>Dikarya</taxon>
        <taxon>Basidiomycota</taxon>
        <taxon>Agaricomycotina</taxon>
        <taxon>Agaricomycetes</taxon>
        <taxon>Phallomycetidae</taxon>
        <taxon>Phallales</taxon>
        <taxon>Clathraceae</taxon>
        <taxon>Clathrus</taxon>
    </lineage>
</organism>
<evidence type="ECO:0000256" key="1">
    <source>
        <dbReference type="ARBA" id="ARBA00012346"/>
    </source>
</evidence>
<dbReference type="EC" id="4.3.2.9" evidence="1"/>
<evidence type="ECO:0000256" key="4">
    <source>
        <dbReference type="PIRSR" id="PIRSR617939-2"/>
    </source>
</evidence>
<reference evidence="6" key="1">
    <citation type="submission" date="2021-10" db="EMBL/GenBank/DDBJ databases">
        <title>De novo Genome Assembly of Clathrus columnatus (Basidiomycota, Fungi) Using Illumina and Nanopore Sequence Data.</title>
        <authorList>
            <person name="Ogiso-Tanaka E."/>
            <person name="Itagaki H."/>
            <person name="Hosoya T."/>
            <person name="Hosaka K."/>
        </authorList>
    </citation>
    <scope>NUCLEOTIDE SEQUENCE</scope>
    <source>
        <strain evidence="6">MO-923</strain>
    </source>
</reference>
<gene>
    <name evidence="6" type="ORF">Clacol_008683</name>
</gene>
<dbReference type="AlphaFoldDB" id="A0AAV5AMR6"/>